<sequence>MGAEHKLLMFCVYNQPLLVQALHRLCSLWRRQLDGEEANKLFKPTQTTLLFLNLVCDSVDFLQSFRVASEGLQSSWP</sequence>
<dbReference type="EMBL" id="CASHTH010000338">
    <property type="protein sequence ID" value="CAI7997941.1"/>
    <property type="molecule type" value="Genomic_DNA"/>
</dbReference>
<evidence type="ECO:0000313" key="1">
    <source>
        <dbReference type="EMBL" id="CAI7997941.1"/>
    </source>
</evidence>
<proteinExistence type="predicted"/>
<accession>A0AA35R0U5</accession>
<dbReference type="Proteomes" id="UP001174909">
    <property type="component" value="Unassembled WGS sequence"/>
</dbReference>
<comment type="caution">
    <text evidence="1">The sequence shown here is derived from an EMBL/GenBank/DDBJ whole genome shotgun (WGS) entry which is preliminary data.</text>
</comment>
<reference evidence="1" key="1">
    <citation type="submission" date="2023-03" db="EMBL/GenBank/DDBJ databases">
        <authorList>
            <person name="Steffen K."/>
            <person name="Cardenas P."/>
        </authorList>
    </citation>
    <scope>NUCLEOTIDE SEQUENCE</scope>
</reference>
<name>A0AA35R0U5_GEOBA</name>
<dbReference type="AlphaFoldDB" id="A0AA35R0U5"/>
<gene>
    <name evidence="1" type="ORF">GBAR_LOCUS2284</name>
</gene>
<evidence type="ECO:0000313" key="2">
    <source>
        <dbReference type="Proteomes" id="UP001174909"/>
    </source>
</evidence>
<keyword evidence="2" id="KW-1185">Reference proteome</keyword>
<protein>
    <submittedName>
        <fullName evidence="1">Uncharacterized protein</fullName>
    </submittedName>
</protein>
<organism evidence="1 2">
    <name type="scientific">Geodia barretti</name>
    <name type="common">Barrett's horny sponge</name>
    <dbReference type="NCBI Taxonomy" id="519541"/>
    <lineage>
        <taxon>Eukaryota</taxon>
        <taxon>Metazoa</taxon>
        <taxon>Porifera</taxon>
        <taxon>Demospongiae</taxon>
        <taxon>Heteroscleromorpha</taxon>
        <taxon>Tetractinellida</taxon>
        <taxon>Astrophorina</taxon>
        <taxon>Geodiidae</taxon>
        <taxon>Geodia</taxon>
    </lineage>
</organism>